<dbReference type="Proteomes" id="UP000262939">
    <property type="component" value="Unassembled WGS sequence"/>
</dbReference>
<feature type="transmembrane region" description="Helical" evidence="1">
    <location>
        <begin position="15"/>
        <end position="33"/>
    </location>
</feature>
<dbReference type="EMBL" id="QVTD01000005">
    <property type="protein sequence ID" value="RFU63985.1"/>
    <property type="molecule type" value="Genomic_DNA"/>
</dbReference>
<organism evidence="2 3">
    <name type="scientific">Peribacillus glennii</name>
    <dbReference type="NCBI Taxonomy" id="2303991"/>
    <lineage>
        <taxon>Bacteria</taxon>
        <taxon>Bacillati</taxon>
        <taxon>Bacillota</taxon>
        <taxon>Bacilli</taxon>
        <taxon>Bacillales</taxon>
        <taxon>Bacillaceae</taxon>
        <taxon>Peribacillus</taxon>
    </lineage>
</organism>
<evidence type="ECO:0000313" key="3">
    <source>
        <dbReference type="Proteomes" id="UP000262939"/>
    </source>
</evidence>
<dbReference type="AlphaFoldDB" id="A0A372LD87"/>
<keyword evidence="1" id="KW-1133">Transmembrane helix</keyword>
<name>A0A372LD87_9BACI</name>
<keyword evidence="1" id="KW-0472">Membrane</keyword>
<reference evidence="2 3" key="1">
    <citation type="submission" date="2018-08" db="EMBL/GenBank/DDBJ databases">
        <title>Bacillus chawlae sp. nov., Bacillus glennii sp. nov., and Bacillus saganii sp. nov. Isolated from the Vehicle Assembly Building at Kennedy Space Center where the Viking Spacecraft were Assembled.</title>
        <authorList>
            <person name="Seuylemezian A."/>
            <person name="Vaishampayan P."/>
        </authorList>
    </citation>
    <scope>NUCLEOTIDE SEQUENCE [LARGE SCALE GENOMIC DNA]</scope>
    <source>
        <strain evidence="2 3">V44-8</strain>
    </source>
</reference>
<accession>A0A372LD87</accession>
<keyword evidence="1" id="KW-0812">Transmembrane</keyword>
<keyword evidence="3" id="KW-1185">Reference proteome</keyword>
<evidence type="ECO:0000256" key="1">
    <source>
        <dbReference type="SAM" id="Phobius"/>
    </source>
</evidence>
<sequence length="225" mass="25464">MEPIFQRLLARFKKYFLVLIATPLILGALGWFLPIGKQGPAQPAETTISLGSYENPDLNEPKRVRVLLTNILFYQEHLPELWKEKGEELLADLNVQPVTDEIIELSFKNNGTEESVRTVNEITEAFLELDQERFQQKKDVIQKSIQAIEPEKVAPEAKVDQQRFLYELNTAELNLKPASLLQGADFQMDESGALNSKSRAILGVLIGITIAFFGIAIPEFVRERP</sequence>
<protein>
    <recommendedName>
        <fullName evidence="4">Polysaccharide chain length determinant N-terminal domain-containing protein</fullName>
    </recommendedName>
</protein>
<proteinExistence type="predicted"/>
<evidence type="ECO:0000313" key="2">
    <source>
        <dbReference type="EMBL" id="RFU63985.1"/>
    </source>
</evidence>
<dbReference type="OrthoDB" id="2939314at2"/>
<gene>
    <name evidence="2" type="ORF">D0466_11095</name>
</gene>
<evidence type="ECO:0008006" key="4">
    <source>
        <dbReference type="Google" id="ProtNLM"/>
    </source>
</evidence>
<comment type="caution">
    <text evidence="2">The sequence shown here is derived from an EMBL/GenBank/DDBJ whole genome shotgun (WGS) entry which is preliminary data.</text>
</comment>
<feature type="transmembrane region" description="Helical" evidence="1">
    <location>
        <begin position="200"/>
        <end position="221"/>
    </location>
</feature>